<dbReference type="InterPro" id="IPR029058">
    <property type="entry name" value="AB_hydrolase_fold"/>
</dbReference>
<dbReference type="Pfam" id="PF00561">
    <property type="entry name" value="Abhydrolase_1"/>
    <property type="match status" value="1"/>
</dbReference>
<evidence type="ECO:0000313" key="2">
    <source>
        <dbReference type="EMBL" id="QDS75623.1"/>
    </source>
</evidence>
<dbReference type="EMBL" id="CP042197">
    <property type="protein sequence ID" value="QDS75623.1"/>
    <property type="molecule type" value="Genomic_DNA"/>
</dbReference>
<dbReference type="Gene3D" id="3.40.50.1820">
    <property type="entry name" value="alpha/beta hydrolase"/>
    <property type="match status" value="1"/>
</dbReference>
<dbReference type="AlphaFoldDB" id="A0A517LJ19"/>
<evidence type="ECO:0000259" key="1">
    <source>
        <dbReference type="Pfam" id="PF00561"/>
    </source>
</evidence>
<protein>
    <recommendedName>
        <fullName evidence="1">AB hydrolase-1 domain-containing protein</fullName>
    </recommendedName>
</protein>
<dbReference type="GO" id="GO:0047372">
    <property type="term" value="F:monoacylglycerol lipase activity"/>
    <property type="evidence" value="ECO:0007669"/>
    <property type="project" value="TreeGrafter"/>
</dbReference>
<evidence type="ECO:0000313" key="3">
    <source>
        <dbReference type="Proteomes" id="UP000316270"/>
    </source>
</evidence>
<dbReference type="Proteomes" id="UP000316270">
    <property type="component" value="Chromosome 13"/>
</dbReference>
<reference evidence="2 3" key="1">
    <citation type="submission" date="2019-07" db="EMBL/GenBank/DDBJ databases">
        <title>Finished genome of Venturia effusa.</title>
        <authorList>
            <person name="Young C.A."/>
            <person name="Cox M.P."/>
            <person name="Ganley A.R.D."/>
            <person name="David W.J."/>
        </authorList>
    </citation>
    <scope>NUCLEOTIDE SEQUENCE [LARGE SCALE GENOMIC DNA]</scope>
    <source>
        <strain evidence="3">albino</strain>
    </source>
</reference>
<dbReference type="GO" id="GO:0016020">
    <property type="term" value="C:membrane"/>
    <property type="evidence" value="ECO:0007669"/>
    <property type="project" value="TreeGrafter"/>
</dbReference>
<gene>
    <name evidence="2" type="ORF">FKW77_006734</name>
</gene>
<dbReference type="InterPro" id="IPR050266">
    <property type="entry name" value="AB_hydrolase_sf"/>
</dbReference>
<feature type="domain" description="AB hydrolase-1" evidence="1">
    <location>
        <begin position="23"/>
        <end position="290"/>
    </location>
</feature>
<sequence length="338" mass="37504">MQSFKTNDGITLKYIDTASQHDILLLIHGFTGSSAVWEKNIPTLARQYRVIAPDLRGHGESDKPKHGFHVSRLAMDLRELMLHLGVHNNNRNVRALGGSLGCSILWSYAELFTNVGFSHMIFVDQAPLQNSTVDDGWDFRFCNRTMNSASAVAALQTTLALAPKKAHKGTVAACLAYRSHPLASEQVSLETRRADEEFFVGEAMKGDGYWYGKLMEDHTGLDWRESIRSAFGADSGSKTRVLVVASSRSGCFPSAGPMKVVEFINEGNPDKLAKGVVTDTGGHWCYWEKPDEFNELAGLGLSFVGQHTRPVNFVTYRCDTHLLQHCIPLANSHTRYRS</sequence>
<name>A0A517LJ19_9PEZI</name>
<proteinExistence type="predicted"/>
<dbReference type="InterPro" id="IPR000073">
    <property type="entry name" value="AB_hydrolase_1"/>
</dbReference>
<dbReference type="OrthoDB" id="2498029at2759"/>
<dbReference type="PANTHER" id="PTHR43798">
    <property type="entry name" value="MONOACYLGLYCEROL LIPASE"/>
    <property type="match status" value="1"/>
</dbReference>
<accession>A0A517LJ19</accession>
<dbReference type="PANTHER" id="PTHR43798:SF33">
    <property type="entry name" value="HYDROLASE, PUTATIVE (AFU_ORTHOLOGUE AFUA_2G14860)-RELATED"/>
    <property type="match status" value="1"/>
</dbReference>
<dbReference type="SUPFAM" id="SSF53474">
    <property type="entry name" value="alpha/beta-Hydrolases"/>
    <property type="match status" value="1"/>
</dbReference>
<dbReference type="GO" id="GO:0046464">
    <property type="term" value="P:acylglycerol catabolic process"/>
    <property type="evidence" value="ECO:0007669"/>
    <property type="project" value="TreeGrafter"/>
</dbReference>
<dbReference type="STRING" id="50376.A0A517LJ19"/>
<keyword evidence="3" id="KW-1185">Reference proteome</keyword>
<organism evidence="2 3">
    <name type="scientific">Venturia effusa</name>
    <dbReference type="NCBI Taxonomy" id="50376"/>
    <lineage>
        <taxon>Eukaryota</taxon>
        <taxon>Fungi</taxon>
        <taxon>Dikarya</taxon>
        <taxon>Ascomycota</taxon>
        <taxon>Pezizomycotina</taxon>
        <taxon>Dothideomycetes</taxon>
        <taxon>Pleosporomycetidae</taxon>
        <taxon>Venturiales</taxon>
        <taxon>Venturiaceae</taxon>
        <taxon>Venturia</taxon>
    </lineage>
</organism>